<reference evidence="8 9" key="1">
    <citation type="journal article" date="2011" name="Proc. Natl. Acad. Sci. U.S.A.">
        <title>Evolutionary erosion of yeast sex chromosomes by mating-type switching accidents.</title>
        <authorList>
            <person name="Gordon J.L."/>
            <person name="Armisen D."/>
            <person name="Proux-Wera E."/>
            <person name="Oheigeartaigh S.S."/>
            <person name="Byrne K.P."/>
            <person name="Wolfe K.H."/>
        </authorList>
    </citation>
    <scope>NUCLEOTIDE SEQUENCE [LARGE SCALE GENOMIC DNA]</scope>
    <source>
        <strain evidence="9">ATCC 22294 / BCRC 22015 / CBS 2517 / CECT 1963 / NBRC 1671 / NRRL Y-8276</strain>
    </source>
</reference>
<dbReference type="PANTHER" id="PTHR11361">
    <property type="entry name" value="DNA MISMATCH REPAIR PROTEIN MUTS FAMILY MEMBER"/>
    <property type="match status" value="1"/>
</dbReference>
<name>H2ASH7_KAZAF</name>
<dbReference type="GO" id="GO:0000228">
    <property type="term" value="C:nuclear chromosome"/>
    <property type="evidence" value="ECO:0007669"/>
    <property type="project" value="EnsemblFungi"/>
</dbReference>
<dbReference type="InParanoid" id="H2ASH7"/>
<keyword evidence="5" id="KW-0469">Meiosis</keyword>
<evidence type="ECO:0000256" key="1">
    <source>
        <dbReference type="ARBA" id="ARBA00006271"/>
    </source>
</evidence>
<dbReference type="SMART" id="SM00533">
    <property type="entry name" value="MUTSd"/>
    <property type="match status" value="1"/>
</dbReference>
<evidence type="ECO:0000256" key="4">
    <source>
        <dbReference type="ARBA" id="ARBA00023125"/>
    </source>
</evidence>
<comment type="similarity">
    <text evidence="1">Belongs to the DNA mismatch repair MutS family.</text>
</comment>
<keyword evidence="9" id="KW-1185">Reference proteome</keyword>
<dbReference type="GeneID" id="13885246"/>
<keyword evidence="2" id="KW-0547">Nucleotide-binding</keyword>
<dbReference type="OrthoDB" id="276261at2759"/>
<dbReference type="GO" id="GO:1990391">
    <property type="term" value="C:DNA repair complex"/>
    <property type="evidence" value="ECO:0007669"/>
    <property type="project" value="EnsemblFungi"/>
</dbReference>
<dbReference type="InterPro" id="IPR007860">
    <property type="entry name" value="DNA_mmatch_repair_MutS_con_dom"/>
</dbReference>
<dbReference type="FunCoup" id="H2ASH7">
    <property type="interactions" value="400"/>
</dbReference>
<evidence type="ECO:0000313" key="8">
    <source>
        <dbReference type="EMBL" id="CCF57327.1"/>
    </source>
</evidence>
<dbReference type="InterPro" id="IPR011184">
    <property type="entry name" value="DNA_mismatch_repair_Msh2"/>
</dbReference>
<dbReference type="KEGG" id="kaf:KAFR_0C03350"/>
<dbReference type="GO" id="GO:0062037">
    <property type="term" value="F:D-loop DNA binding"/>
    <property type="evidence" value="ECO:0007669"/>
    <property type="project" value="EnsemblFungi"/>
</dbReference>
<dbReference type="GO" id="GO:0007131">
    <property type="term" value="P:reciprocal meiotic recombination"/>
    <property type="evidence" value="ECO:0007669"/>
    <property type="project" value="EnsemblFungi"/>
</dbReference>
<dbReference type="GO" id="GO:0000403">
    <property type="term" value="F:Y-form DNA binding"/>
    <property type="evidence" value="ECO:0007669"/>
    <property type="project" value="EnsemblFungi"/>
</dbReference>
<dbReference type="Proteomes" id="UP000005220">
    <property type="component" value="Chromosome 3"/>
</dbReference>
<dbReference type="InterPro" id="IPR007861">
    <property type="entry name" value="DNA_mismatch_repair_MutS_clamp"/>
</dbReference>
<dbReference type="Gene3D" id="3.40.50.300">
    <property type="entry name" value="P-loop containing nucleotide triphosphate hydrolases"/>
    <property type="match status" value="1"/>
</dbReference>
<dbReference type="InterPro" id="IPR027417">
    <property type="entry name" value="P-loop_NTPase"/>
</dbReference>
<evidence type="ECO:0000259" key="7">
    <source>
        <dbReference type="PROSITE" id="PS00486"/>
    </source>
</evidence>
<dbReference type="STRING" id="1071382.H2ASH7"/>
<proteinExistence type="inferred from homology"/>
<dbReference type="GO" id="GO:0000400">
    <property type="term" value="F:four-way junction DNA binding"/>
    <property type="evidence" value="ECO:0007669"/>
    <property type="project" value="EnsemblFungi"/>
</dbReference>
<accession>H2ASH7</accession>
<feature type="region of interest" description="Disordered" evidence="6">
    <location>
        <begin position="21"/>
        <end position="45"/>
    </location>
</feature>
<protein>
    <recommendedName>
        <fullName evidence="7">DNA mismatch repair proteins mutS family domain-containing protein</fullName>
    </recommendedName>
</protein>
<dbReference type="Gene3D" id="3.30.420.110">
    <property type="entry name" value="MutS, connector domain"/>
    <property type="match status" value="1"/>
</dbReference>
<dbReference type="PIRSF" id="PIRSF005813">
    <property type="entry name" value="MSH2"/>
    <property type="match status" value="1"/>
</dbReference>
<evidence type="ECO:0000256" key="6">
    <source>
        <dbReference type="SAM" id="MobiDB-lite"/>
    </source>
</evidence>
<dbReference type="eggNOG" id="KOG0220">
    <property type="taxonomic scope" value="Eukaryota"/>
</dbReference>
<dbReference type="Pfam" id="PF00488">
    <property type="entry name" value="MutS_V"/>
    <property type="match status" value="1"/>
</dbReference>
<dbReference type="InterPro" id="IPR036678">
    <property type="entry name" value="MutS_con_dom_sf"/>
</dbReference>
<dbReference type="AlphaFoldDB" id="H2ASH7"/>
<feature type="compositionally biased region" description="Basic and acidic residues" evidence="6">
    <location>
        <begin position="36"/>
        <end position="45"/>
    </location>
</feature>
<dbReference type="GO" id="GO:0005524">
    <property type="term" value="F:ATP binding"/>
    <property type="evidence" value="ECO:0007669"/>
    <property type="project" value="UniProtKB-KW"/>
</dbReference>
<dbReference type="GO" id="GO:0006298">
    <property type="term" value="P:mismatch repair"/>
    <property type="evidence" value="ECO:0007669"/>
    <property type="project" value="InterPro"/>
</dbReference>
<evidence type="ECO:0000256" key="5">
    <source>
        <dbReference type="ARBA" id="ARBA00023254"/>
    </source>
</evidence>
<evidence type="ECO:0000256" key="3">
    <source>
        <dbReference type="ARBA" id="ARBA00022840"/>
    </source>
</evidence>
<dbReference type="Pfam" id="PF05192">
    <property type="entry name" value="MutS_III"/>
    <property type="match status" value="1"/>
</dbReference>
<dbReference type="PROSITE" id="PS00486">
    <property type="entry name" value="DNA_MISMATCH_REPAIR_2"/>
    <property type="match status" value="1"/>
</dbReference>
<feature type="domain" description="DNA mismatch repair proteins mutS family" evidence="7">
    <location>
        <begin position="701"/>
        <end position="717"/>
    </location>
</feature>
<sequence length="872" mass="98846">MSSSNLSSFINQKCFERSGGNYIGNSAKKPKLSPKLTRDGSRNREGTFKGRRLYKRNVQTGESPSFYSSCLTGTRYADQIMTNTTAFTSAVNLSTFPDRILCVIYECSKDIETRIGICTVNYNLGQMIFSEFVDSQIFIRTIHHIQIHQPTEIFLPSSSLAPTVSKLATLIKLNVAETVKLCEGPLKYFSTQCGISAINKLSIVENTKDLLKNEMLDKTYALAAIGAAVKYTDDVVKKSNNEFYHYSHFRMRYECSENTVLIDPKTIRGLELVENKIDKKGITLWSFLDKTSTKMGKRLLRSSILQPLTDNESISRRLEAVSELQKQQDVLELLRNAMKSYQDLDLLFSKLLSLNHTAIQSQQKINYVLLLKETIVITKTLQTRLEHYNMSNLLLSQINDILCNKSISEVGNLIDEYINEDCIWAKTNLELQNQRSYAVKCGANGLLDISRQIYKSIIDELLAIIENLSSEFSVELLHSFDAKRGFFIKISRSKFSDVSMLPPVFINKVTKRTYFECSTLEIIKMNARLKEVMLEITILSEEVVDRLLKKTVKKISVLFMLSEAVSLLDLLCCFAFNSSLYNYCIPRFTNTLFIEESRHPVLETSIKNFVSNRISSMKQSSSLQIVTGCNMSGKSLYLKQIALLCIMAQMGSPIPAKSALFPIFTKIHARVCNDTMELTSSNFAFEMKEMAYFLCDTDDKTLMVLDELGRGSSIGDGFAISMAFAEYLLKTKSTVFLSTHFQDIPKLLSTRAAVVHLHMQTDVTSGQLTMHYKVCQSPFYIENSGLRVVKNLFKPIVLEEAHTISAALLKNKKDSDETQKGQRSLDRVTLTNQMKKIHNLVNILEGYSIQQGRILNELKGLQNEFIHNFDSI</sequence>
<dbReference type="HOGENOM" id="CLU_002472_7_3_1"/>
<evidence type="ECO:0000313" key="9">
    <source>
        <dbReference type="Proteomes" id="UP000005220"/>
    </source>
</evidence>
<dbReference type="EMBL" id="HE650823">
    <property type="protein sequence ID" value="CCF57327.1"/>
    <property type="molecule type" value="Genomic_DNA"/>
</dbReference>
<dbReference type="GO" id="GO:0030983">
    <property type="term" value="F:mismatched DNA binding"/>
    <property type="evidence" value="ECO:0007669"/>
    <property type="project" value="InterPro"/>
</dbReference>
<dbReference type="SUPFAM" id="SSF52540">
    <property type="entry name" value="P-loop containing nucleoside triphosphate hydrolases"/>
    <property type="match status" value="1"/>
</dbReference>
<keyword evidence="4" id="KW-0238">DNA-binding</keyword>
<dbReference type="Pfam" id="PF05190">
    <property type="entry name" value="MutS_IV"/>
    <property type="match status" value="1"/>
</dbReference>
<evidence type="ECO:0000256" key="2">
    <source>
        <dbReference type="ARBA" id="ARBA00022741"/>
    </source>
</evidence>
<keyword evidence="3" id="KW-0067">ATP-binding</keyword>
<dbReference type="GO" id="GO:0140664">
    <property type="term" value="F:ATP-dependent DNA damage sensor activity"/>
    <property type="evidence" value="ECO:0007669"/>
    <property type="project" value="InterPro"/>
</dbReference>
<gene>
    <name evidence="8" type="primary">KAFR0C03350</name>
    <name evidence="8" type="ORF">KAFR_0C03350</name>
</gene>
<dbReference type="SMART" id="SM00534">
    <property type="entry name" value="MUTSac"/>
    <property type="match status" value="1"/>
</dbReference>
<dbReference type="Gene3D" id="1.10.1420.10">
    <property type="match status" value="2"/>
</dbReference>
<dbReference type="SUPFAM" id="SSF48334">
    <property type="entry name" value="DNA repair protein MutS, domain III"/>
    <property type="match status" value="1"/>
</dbReference>
<dbReference type="InterPro" id="IPR036187">
    <property type="entry name" value="DNA_mismatch_repair_MutS_sf"/>
</dbReference>
<dbReference type="SUPFAM" id="SSF53150">
    <property type="entry name" value="DNA repair protein MutS, domain II"/>
    <property type="match status" value="1"/>
</dbReference>
<dbReference type="InterPro" id="IPR045076">
    <property type="entry name" value="MutS"/>
</dbReference>
<dbReference type="InterPro" id="IPR007696">
    <property type="entry name" value="DNA_mismatch_repair_MutS_core"/>
</dbReference>
<dbReference type="RefSeq" id="XP_003956462.1">
    <property type="nucleotide sequence ID" value="XM_003956413.1"/>
</dbReference>
<dbReference type="GO" id="GO:0062128">
    <property type="term" value="C:MutSgamma complex"/>
    <property type="evidence" value="ECO:0007669"/>
    <property type="project" value="EnsemblFungi"/>
</dbReference>
<dbReference type="PANTHER" id="PTHR11361:SF21">
    <property type="entry name" value="MUTS PROTEIN HOMOLOG 4"/>
    <property type="match status" value="1"/>
</dbReference>
<dbReference type="Pfam" id="PF05188">
    <property type="entry name" value="MutS_II"/>
    <property type="match status" value="1"/>
</dbReference>
<dbReference type="InterPro" id="IPR000432">
    <property type="entry name" value="DNA_mismatch_repair_MutS_C"/>
</dbReference>
<organism evidence="8 9">
    <name type="scientific">Kazachstania africana (strain ATCC 22294 / BCRC 22015 / CBS 2517 / CECT 1963 / NBRC 1671 / NRRL Y-8276)</name>
    <name type="common">Yeast</name>
    <name type="synonym">Kluyveromyces africanus</name>
    <dbReference type="NCBI Taxonomy" id="1071382"/>
    <lineage>
        <taxon>Eukaryota</taxon>
        <taxon>Fungi</taxon>
        <taxon>Dikarya</taxon>
        <taxon>Ascomycota</taxon>
        <taxon>Saccharomycotina</taxon>
        <taxon>Saccharomycetes</taxon>
        <taxon>Saccharomycetales</taxon>
        <taxon>Saccharomycetaceae</taxon>
        <taxon>Kazachstania</taxon>
    </lineage>
</organism>